<sequence>MPAPLTAVTLLQSWLELAERETDAIQRADWAALRHCQDQIRLLQQEWDSVAARANPLKPPAGADHPRSSEVGTLLNALLERERYNQRLLAERRERLEGELAYWNAVAVRLRRFWRGPGSRTRSGWSGLS</sequence>
<evidence type="ECO:0000313" key="2">
    <source>
        <dbReference type="Proteomes" id="UP000477311"/>
    </source>
</evidence>
<evidence type="ECO:0000313" key="1">
    <source>
        <dbReference type="EMBL" id="NGO40089.1"/>
    </source>
</evidence>
<name>A0A6M1RRA9_9BACT</name>
<dbReference type="EMBL" id="JAAKYA010000079">
    <property type="protein sequence ID" value="NGO40089.1"/>
    <property type="molecule type" value="Genomic_DNA"/>
</dbReference>
<protein>
    <recommendedName>
        <fullName evidence="3">Flagellar protein FliT</fullName>
    </recommendedName>
</protein>
<organism evidence="1 2">
    <name type="scientific">Limisphaera ngatamarikiensis</name>
    <dbReference type="NCBI Taxonomy" id="1324935"/>
    <lineage>
        <taxon>Bacteria</taxon>
        <taxon>Pseudomonadati</taxon>
        <taxon>Verrucomicrobiota</taxon>
        <taxon>Verrucomicrobiia</taxon>
        <taxon>Limisphaerales</taxon>
        <taxon>Limisphaeraceae</taxon>
        <taxon>Limisphaera</taxon>
    </lineage>
</organism>
<dbReference type="RefSeq" id="WP_165108402.1">
    <property type="nucleotide sequence ID" value="NZ_JAAKYA010000079.1"/>
</dbReference>
<dbReference type="AlphaFoldDB" id="A0A6M1RRA9"/>
<reference evidence="1 2" key="1">
    <citation type="submission" date="2020-02" db="EMBL/GenBank/DDBJ databases">
        <title>Draft genome sequence of Limisphaera ngatamarikiensis NGM72.4T, a thermophilic Verrucomicrobia grouped in subdivision 3.</title>
        <authorList>
            <person name="Carere C.R."/>
            <person name="Steen J."/>
            <person name="Hugenholtz P."/>
            <person name="Stott M.B."/>
        </authorList>
    </citation>
    <scope>NUCLEOTIDE SEQUENCE [LARGE SCALE GENOMIC DNA]</scope>
    <source>
        <strain evidence="1 2">NGM72.4</strain>
    </source>
</reference>
<proteinExistence type="predicted"/>
<dbReference type="SUPFAM" id="SSF46966">
    <property type="entry name" value="Spectrin repeat"/>
    <property type="match status" value="1"/>
</dbReference>
<gene>
    <name evidence="1" type="ORF">G4L39_11900</name>
</gene>
<accession>A0A6M1RRA9</accession>
<keyword evidence="2" id="KW-1185">Reference proteome</keyword>
<dbReference type="Proteomes" id="UP000477311">
    <property type="component" value="Unassembled WGS sequence"/>
</dbReference>
<comment type="caution">
    <text evidence="1">The sequence shown here is derived from an EMBL/GenBank/DDBJ whole genome shotgun (WGS) entry which is preliminary data.</text>
</comment>
<evidence type="ECO:0008006" key="3">
    <source>
        <dbReference type="Google" id="ProtNLM"/>
    </source>
</evidence>